<protein>
    <submittedName>
        <fullName evidence="2">Uncharacterized protein</fullName>
    </submittedName>
</protein>
<reference evidence="2" key="2">
    <citation type="submission" date="2020-05" db="UniProtKB">
        <authorList>
            <consortium name="EnsemblMetazoa"/>
        </authorList>
    </citation>
    <scope>IDENTIFICATION</scope>
    <source>
        <strain evidence="2">IAEA</strain>
    </source>
</reference>
<dbReference type="EnsemblMetazoa" id="GBRI017776-RA">
    <property type="protein sequence ID" value="GBRI017776-PA"/>
    <property type="gene ID" value="GBRI017776"/>
</dbReference>
<feature type="transmembrane region" description="Helical" evidence="1">
    <location>
        <begin position="12"/>
        <end position="32"/>
    </location>
</feature>
<dbReference type="VEuPathDB" id="VectorBase:GBRI017776"/>
<keyword evidence="1" id="KW-1133">Transmembrane helix</keyword>
<keyword evidence="3" id="KW-1185">Reference proteome</keyword>
<reference evidence="3" key="1">
    <citation type="submission" date="2014-03" db="EMBL/GenBank/DDBJ databases">
        <authorList>
            <person name="Aksoy S."/>
            <person name="Warren W."/>
            <person name="Wilson R.K."/>
        </authorList>
    </citation>
    <scope>NUCLEOTIDE SEQUENCE [LARGE SCALE GENOMIC DNA]</scope>
    <source>
        <strain evidence="3">IAEA</strain>
    </source>
</reference>
<proteinExistence type="predicted"/>
<evidence type="ECO:0000256" key="1">
    <source>
        <dbReference type="SAM" id="Phobius"/>
    </source>
</evidence>
<evidence type="ECO:0000313" key="3">
    <source>
        <dbReference type="Proteomes" id="UP000091820"/>
    </source>
</evidence>
<organism evidence="2 3">
    <name type="scientific">Glossina brevipalpis</name>
    <dbReference type="NCBI Taxonomy" id="37001"/>
    <lineage>
        <taxon>Eukaryota</taxon>
        <taxon>Metazoa</taxon>
        <taxon>Ecdysozoa</taxon>
        <taxon>Arthropoda</taxon>
        <taxon>Hexapoda</taxon>
        <taxon>Insecta</taxon>
        <taxon>Pterygota</taxon>
        <taxon>Neoptera</taxon>
        <taxon>Endopterygota</taxon>
        <taxon>Diptera</taxon>
        <taxon>Brachycera</taxon>
        <taxon>Muscomorpha</taxon>
        <taxon>Hippoboscoidea</taxon>
        <taxon>Glossinidae</taxon>
        <taxon>Glossina</taxon>
    </lineage>
</organism>
<keyword evidence="1" id="KW-0812">Transmembrane</keyword>
<name>A0A1A9WFG2_9MUSC</name>
<sequence>MANKRTTSIQTTNSYLTFSSVIIISITIPLHFKHVIGKLLIMDCFCRDDNSSLVTCFRRVLYLQFAIIEALSSFIEDHKMQEICETTLSVNTLKNMYASASIKT</sequence>
<evidence type="ECO:0000313" key="2">
    <source>
        <dbReference type="EnsemblMetazoa" id="GBRI017776-PA"/>
    </source>
</evidence>
<keyword evidence="1" id="KW-0472">Membrane</keyword>
<dbReference type="AlphaFoldDB" id="A0A1A9WFG2"/>
<dbReference type="Proteomes" id="UP000091820">
    <property type="component" value="Unassembled WGS sequence"/>
</dbReference>
<accession>A0A1A9WFG2</accession>